<evidence type="ECO:0000313" key="9">
    <source>
        <dbReference type="Proteomes" id="UP000728185"/>
    </source>
</evidence>
<evidence type="ECO:0000256" key="4">
    <source>
        <dbReference type="ARBA" id="ARBA00030494"/>
    </source>
</evidence>
<comment type="similarity">
    <text evidence="2">Belongs to the MAK10 family.</text>
</comment>
<dbReference type="PANTHER" id="PTHR21373:SF0">
    <property type="entry name" value="N-ALPHA-ACETYLTRANSFERASE 35, NATC AUXILIARY SUBUNIT"/>
    <property type="match status" value="1"/>
</dbReference>
<evidence type="ECO:0000256" key="2">
    <source>
        <dbReference type="ARBA" id="ARBA00006289"/>
    </source>
</evidence>
<keyword evidence="9" id="KW-1185">Reference proteome</keyword>
<dbReference type="Pfam" id="PF25789">
    <property type="entry name" value="TPR_NAA35"/>
    <property type="match status" value="1"/>
</dbReference>
<evidence type="ECO:0000259" key="7">
    <source>
        <dbReference type="Pfam" id="PF25789"/>
    </source>
</evidence>
<sequence>MDSGKFFSYSQLFCLDTEVGSVDGTVMDVFPRSSEDRVDISKPFLEACQMGLEAGELCHGPWFNLMHSMSAIEVMDPKMDIRVQGVRHILSTTEAVCTNVLPLDPFSDHRILIGVMDELLAATTNWLTGDSLAQSVFTCMYMHCTQLVRDPHLRAFCELLRRVIFQTRQIILVAGIFDEEDFYPPTNGMPLKGPSSAFDRFLDVQTLPESTEFFKLTVKGLIEHTEDLISSLPARTTGSSGIMNKYPVVISSRLEFLVGLLRFTDLIVSYMNATGNALKSSSVLSNDDLENHFLHCPEVTVFPEDNTFPSNNFWTNLFTICSAAEPILRKLTQVSKTLLETVTTGLSPGEGRISPKNHSYGLPGFEPFLKQTSLPSYIPRFVVIHDRNHAFRYFCGLTENLLRIFQARLVVTKLHDYDPRASPLHLLWSLARLGGQETHSHVVQLLNGQTCPTVPSGFCSTLPSCLFSRSISCLLYYMSMRYLCAHSMPLNVPGDVQVELILNSWLSLEAEKYRSPLRTIICELVGLKRFFEILADHLIHIPNIYCLNRSRQRSALGQLLQKFPDLLIECCRVEWIMKIELAKKLGRSESSASTNCAVPVQPEETSDPDKPPFSVPLLLTDFVRYYYYQLAWDYLVTGFQLELYVAHEWVFVYTFLMKLFEKVRSLHHRFIRWAEESDSDSQQEQLQRQNHSKTRDQHQQRRAKGAAKKNKPGRSKIVHPEDVSGNSGDRLPSTPLRACGPGYELEVSFDILFVLRLCYHRLCNCSSSSSFSVKQQGKRH</sequence>
<feature type="domain" description="NAA35-like N-terminal" evidence="6">
    <location>
        <begin position="55"/>
        <end position="146"/>
    </location>
</feature>
<dbReference type="InterPro" id="IPR057982">
    <property type="entry name" value="TPR_NAA35"/>
</dbReference>
<evidence type="ECO:0000256" key="3">
    <source>
        <dbReference type="ARBA" id="ARBA00022490"/>
    </source>
</evidence>
<accession>A0A8E0VIE0</accession>
<reference evidence="8" key="1">
    <citation type="submission" date="2019-05" db="EMBL/GenBank/DDBJ databases">
        <title>Annotation for the trematode Fasciolopsis buski.</title>
        <authorList>
            <person name="Choi Y.-J."/>
        </authorList>
    </citation>
    <scope>NUCLEOTIDE SEQUENCE</scope>
    <source>
        <strain evidence="8">HT</strain>
        <tissue evidence="8">Whole worm</tissue>
    </source>
</reference>
<dbReference type="GO" id="GO:0031417">
    <property type="term" value="C:NatC complex"/>
    <property type="evidence" value="ECO:0007669"/>
    <property type="project" value="InterPro"/>
</dbReference>
<organism evidence="8 9">
    <name type="scientific">Fasciolopsis buskii</name>
    <dbReference type="NCBI Taxonomy" id="27845"/>
    <lineage>
        <taxon>Eukaryota</taxon>
        <taxon>Metazoa</taxon>
        <taxon>Spiralia</taxon>
        <taxon>Lophotrochozoa</taxon>
        <taxon>Platyhelminthes</taxon>
        <taxon>Trematoda</taxon>
        <taxon>Digenea</taxon>
        <taxon>Plagiorchiida</taxon>
        <taxon>Echinostomata</taxon>
        <taxon>Echinostomatoidea</taxon>
        <taxon>Fasciolidae</taxon>
        <taxon>Fasciolopsis</taxon>
    </lineage>
</organism>
<evidence type="ECO:0000313" key="8">
    <source>
        <dbReference type="EMBL" id="KAA0191101.1"/>
    </source>
</evidence>
<evidence type="ECO:0000259" key="6">
    <source>
        <dbReference type="Pfam" id="PF04112"/>
    </source>
</evidence>
<feature type="region of interest" description="Disordered" evidence="5">
    <location>
        <begin position="681"/>
        <end position="731"/>
    </location>
</feature>
<comment type="subcellular location">
    <subcellularLocation>
        <location evidence="1">Cytoplasm</location>
    </subcellularLocation>
</comment>
<dbReference type="PANTHER" id="PTHR21373">
    <property type="entry name" value="GLUCOSE REPRESSIBLE PROTEIN MAK10"/>
    <property type="match status" value="1"/>
</dbReference>
<dbReference type="EMBL" id="LUCM01006558">
    <property type="protein sequence ID" value="KAA0191101.1"/>
    <property type="molecule type" value="Genomic_DNA"/>
</dbReference>
<protein>
    <recommendedName>
        <fullName evidence="4">Protein MAK10 homolog</fullName>
    </recommendedName>
</protein>
<gene>
    <name evidence="8" type="ORF">FBUS_11476</name>
</gene>
<proteinExistence type="inferred from homology"/>
<keyword evidence="3" id="KW-0963">Cytoplasm</keyword>
<feature type="compositionally biased region" description="Basic residues" evidence="5">
    <location>
        <begin position="700"/>
        <end position="717"/>
    </location>
</feature>
<dbReference type="InterPro" id="IPR007244">
    <property type="entry name" value="Naa35_N"/>
</dbReference>
<evidence type="ECO:0000256" key="5">
    <source>
        <dbReference type="SAM" id="MobiDB-lite"/>
    </source>
</evidence>
<dbReference type="Pfam" id="PF04112">
    <property type="entry name" value="Mak10"/>
    <property type="match status" value="1"/>
</dbReference>
<dbReference type="AlphaFoldDB" id="A0A8E0VIE0"/>
<comment type="caution">
    <text evidence="8">The sequence shown here is derived from an EMBL/GenBank/DDBJ whole genome shotgun (WGS) entry which is preliminary data.</text>
</comment>
<dbReference type="Proteomes" id="UP000728185">
    <property type="component" value="Unassembled WGS sequence"/>
</dbReference>
<dbReference type="OrthoDB" id="269405at2759"/>
<feature type="domain" description="NAA35-like TPR repeats" evidence="7">
    <location>
        <begin position="464"/>
        <end position="703"/>
    </location>
</feature>
<name>A0A8E0VIE0_9TREM</name>
<evidence type="ECO:0000256" key="1">
    <source>
        <dbReference type="ARBA" id="ARBA00004496"/>
    </source>
</evidence>
<dbReference type="InterPro" id="IPR057983">
    <property type="entry name" value="NAA35-like_N"/>
</dbReference>